<name>A0A370TC73_9HELO</name>
<protein>
    <submittedName>
        <fullName evidence="2">Uncharacterized protein</fullName>
    </submittedName>
</protein>
<accession>A0A370TC73</accession>
<evidence type="ECO:0000313" key="2">
    <source>
        <dbReference type="EMBL" id="RDL31853.1"/>
    </source>
</evidence>
<proteinExistence type="predicted"/>
<dbReference type="EMBL" id="NPIC01000011">
    <property type="protein sequence ID" value="RDL31853.1"/>
    <property type="molecule type" value="Genomic_DNA"/>
</dbReference>
<organism evidence="2 3">
    <name type="scientific">Venustampulla echinocandica</name>
    <dbReference type="NCBI Taxonomy" id="2656787"/>
    <lineage>
        <taxon>Eukaryota</taxon>
        <taxon>Fungi</taxon>
        <taxon>Dikarya</taxon>
        <taxon>Ascomycota</taxon>
        <taxon>Pezizomycotina</taxon>
        <taxon>Leotiomycetes</taxon>
        <taxon>Helotiales</taxon>
        <taxon>Pleuroascaceae</taxon>
        <taxon>Venustampulla</taxon>
    </lineage>
</organism>
<dbReference type="GeneID" id="43602104"/>
<dbReference type="Proteomes" id="UP000254866">
    <property type="component" value="Unassembled WGS sequence"/>
</dbReference>
<dbReference type="AlphaFoldDB" id="A0A370TC73"/>
<reference evidence="2 3" key="1">
    <citation type="journal article" date="2018" name="IMA Fungus">
        <title>IMA Genome-F 9: Draft genome sequence of Annulohypoxylon stygium, Aspergillus mulundensis, Berkeleyomyces basicola (syn. Thielaviopsis basicola), Ceratocystis smalleyi, two Cercospora beticola strains, Coleophoma cylindrospora, Fusarium fracticaudum, Phialophora cf. hyalina, and Morchella septimelata.</title>
        <authorList>
            <person name="Wingfield B.D."/>
            <person name="Bills G.F."/>
            <person name="Dong Y."/>
            <person name="Huang W."/>
            <person name="Nel W.J."/>
            <person name="Swalarsk-Parry B.S."/>
            <person name="Vaghefi N."/>
            <person name="Wilken P.M."/>
            <person name="An Z."/>
            <person name="de Beer Z.W."/>
            <person name="De Vos L."/>
            <person name="Chen L."/>
            <person name="Duong T.A."/>
            <person name="Gao Y."/>
            <person name="Hammerbacher A."/>
            <person name="Kikkert J.R."/>
            <person name="Li Y."/>
            <person name="Li H."/>
            <person name="Li K."/>
            <person name="Li Q."/>
            <person name="Liu X."/>
            <person name="Ma X."/>
            <person name="Naidoo K."/>
            <person name="Pethybridge S.J."/>
            <person name="Sun J."/>
            <person name="Steenkamp E.T."/>
            <person name="van der Nest M.A."/>
            <person name="van Wyk S."/>
            <person name="Wingfield M.J."/>
            <person name="Xiong C."/>
            <person name="Yue Q."/>
            <person name="Zhang X."/>
        </authorList>
    </citation>
    <scope>NUCLEOTIDE SEQUENCE [LARGE SCALE GENOMIC DNA]</scope>
    <source>
        <strain evidence="2 3">BP 5553</strain>
    </source>
</reference>
<feature type="region of interest" description="Disordered" evidence="1">
    <location>
        <begin position="58"/>
        <end position="88"/>
    </location>
</feature>
<keyword evidence="3" id="KW-1185">Reference proteome</keyword>
<feature type="compositionally biased region" description="Basic and acidic residues" evidence="1">
    <location>
        <begin position="58"/>
        <end position="81"/>
    </location>
</feature>
<comment type="caution">
    <text evidence="2">The sequence shown here is derived from an EMBL/GenBank/DDBJ whole genome shotgun (WGS) entry which is preliminary data.</text>
</comment>
<evidence type="ECO:0000313" key="3">
    <source>
        <dbReference type="Proteomes" id="UP000254866"/>
    </source>
</evidence>
<gene>
    <name evidence="2" type="ORF">BP5553_09255</name>
</gene>
<sequence>MPRTRPQLRYRAPVVALRCVAGGKGGKGGGQSRGQMGCTEWNAQHSAPAYGMASLIGEPDRELATPPTGERERGREKRGERQQQQTLPVPGFSLRASWSDWVGQLVFPPPLLRGSVAASAAANLSVAGGKHGSTVFGASFIRFQALVYLLQTCLPYDPDSSATPSDYVLAPASSRQRSFLTVAGPACAAHSSCASLSYAIASHRISPSRLVSYYCASCDLVAVWRWLLSATAHVLAVALPAFVVPVSSHAYWHHQRNDQHELEPIALVPVLPQNQPDEIGDRCSRMDPMSMASHGMAWPGWPIAGP</sequence>
<dbReference type="RefSeq" id="XP_031865785.1">
    <property type="nucleotide sequence ID" value="XM_032017878.1"/>
</dbReference>
<evidence type="ECO:0000256" key="1">
    <source>
        <dbReference type="SAM" id="MobiDB-lite"/>
    </source>
</evidence>